<name>A0A2H3CB64_9AGAR</name>
<comment type="similarity">
    <text evidence="1">Belongs to the transferase hexapeptide repeat family.</text>
</comment>
<dbReference type="SUPFAM" id="SSF51161">
    <property type="entry name" value="Trimeric LpxA-like enzymes"/>
    <property type="match status" value="1"/>
</dbReference>
<dbReference type="EMBL" id="KZ293420">
    <property type="protein sequence ID" value="PBK73393.1"/>
    <property type="molecule type" value="Genomic_DNA"/>
</dbReference>
<evidence type="ECO:0000313" key="5">
    <source>
        <dbReference type="Proteomes" id="UP000218334"/>
    </source>
</evidence>
<dbReference type="Pfam" id="PF12464">
    <property type="entry name" value="Mac"/>
    <property type="match status" value="1"/>
</dbReference>
<dbReference type="SMART" id="SM01266">
    <property type="entry name" value="Mac"/>
    <property type="match status" value="1"/>
</dbReference>
<evidence type="ECO:0000259" key="3">
    <source>
        <dbReference type="SMART" id="SM01266"/>
    </source>
</evidence>
<evidence type="ECO:0000256" key="1">
    <source>
        <dbReference type="ARBA" id="ARBA00007274"/>
    </source>
</evidence>
<dbReference type="GO" id="GO:0008374">
    <property type="term" value="F:O-acyltransferase activity"/>
    <property type="evidence" value="ECO:0007669"/>
    <property type="project" value="TreeGrafter"/>
</dbReference>
<keyword evidence="2" id="KW-0808">Transferase</keyword>
<accession>A0A2H3CB64</accession>
<gene>
    <name evidence="4" type="ORF">ARMSODRAFT_631876</name>
</gene>
<evidence type="ECO:0000313" key="4">
    <source>
        <dbReference type="EMBL" id="PBK73393.1"/>
    </source>
</evidence>
<dbReference type="PANTHER" id="PTHR23416">
    <property type="entry name" value="SIALIC ACID SYNTHASE-RELATED"/>
    <property type="match status" value="1"/>
</dbReference>
<dbReference type="AlphaFoldDB" id="A0A2H3CB64"/>
<dbReference type="InterPro" id="IPR051159">
    <property type="entry name" value="Hexapeptide_acetyltransf"/>
</dbReference>
<feature type="domain" description="Maltose/galactoside acetyltransferase" evidence="3">
    <location>
        <begin position="17"/>
        <end position="62"/>
    </location>
</feature>
<sequence length="149" mass="16372">MSSPYVPPPAPASNNSLYNAMEPELVAARHRARVLMHRYNTSPPTLDGQERKEILAELLNAPVGNLDSVYVEPPLYVDYGTNIKLKGSFYANYNTTILDCATVTIGGVRVGDYASIMRTIMKTIMGPLFEPETPSKCFFEARGDVASPN</sequence>
<reference evidence="5" key="1">
    <citation type="journal article" date="2017" name="Nat. Ecol. Evol.">
        <title>Genome expansion and lineage-specific genetic innovations in the forest pathogenic fungi Armillaria.</title>
        <authorList>
            <person name="Sipos G."/>
            <person name="Prasanna A.N."/>
            <person name="Walter M.C."/>
            <person name="O'Connor E."/>
            <person name="Balint B."/>
            <person name="Krizsan K."/>
            <person name="Kiss B."/>
            <person name="Hess J."/>
            <person name="Varga T."/>
            <person name="Slot J."/>
            <person name="Riley R."/>
            <person name="Boka B."/>
            <person name="Rigling D."/>
            <person name="Barry K."/>
            <person name="Lee J."/>
            <person name="Mihaltcheva S."/>
            <person name="LaButti K."/>
            <person name="Lipzen A."/>
            <person name="Waldron R."/>
            <person name="Moloney N.M."/>
            <person name="Sperisen C."/>
            <person name="Kredics L."/>
            <person name="Vagvoelgyi C."/>
            <person name="Patrignani A."/>
            <person name="Fitzpatrick D."/>
            <person name="Nagy I."/>
            <person name="Doyle S."/>
            <person name="Anderson J.B."/>
            <person name="Grigoriev I.V."/>
            <person name="Gueldener U."/>
            <person name="Muensterkoetter M."/>
            <person name="Nagy L.G."/>
        </authorList>
    </citation>
    <scope>NUCLEOTIDE SEQUENCE [LARGE SCALE GENOMIC DNA]</scope>
    <source>
        <strain evidence="5">28-4</strain>
    </source>
</reference>
<protein>
    <recommendedName>
        <fullName evidence="3">Maltose/galactoside acetyltransferase domain-containing protein</fullName>
    </recommendedName>
</protein>
<dbReference type="InterPro" id="IPR011004">
    <property type="entry name" value="Trimer_LpxA-like_sf"/>
</dbReference>
<organism evidence="4 5">
    <name type="scientific">Armillaria solidipes</name>
    <dbReference type="NCBI Taxonomy" id="1076256"/>
    <lineage>
        <taxon>Eukaryota</taxon>
        <taxon>Fungi</taxon>
        <taxon>Dikarya</taxon>
        <taxon>Basidiomycota</taxon>
        <taxon>Agaricomycotina</taxon>
        <taxon>Agaricomycetes</taxon>
        <taxon>Agaricomycetidae</taxon>
        <taxon>Agaricales</taxon>
        <taxon>Marasmiineae</taxon>
        <taxon>Physalacriaceae</taxon>
        <taxon>Armillaria</taxon>
    </lineage>
</organism>
<evidence type="ECO:0000256" key="2">
    <source>
        <dbReference type="ARBA" id="ARBA00022679"/>
    </source>
</evidence>
<dbReference type="PANTHER" id="PTHR23416:SF23">
    <property type="entry name" value="ACETYLTRANSFERASE C18B11.09C-RELATED"/>
    <property type="match status" value="1"/>
</dbReference>
<dbReference type="InterPro" id="IPR024688">
    <property type="entry name" value="Mac_dom"/>
</dbReference>
<keyword evidence="5" id="KW-1185">Reference proteome</keyword>
<proteinExistence type="inferred from homology"/>
<dbReference type="Gene3D" id="2.160.10.10">
    <property type="entry name" value="Hexapeptide repeat proteins"/>
    <property type="match status" value="1"/>
</dbReference>
<dbReference type="STRING" id="1076256.A0A2H3CB64"/>
<dbReference type="GO" id="GO:0016407">
    <property type="term" value="F:acetyltransferase activity"/>
    <property type="evidence" value="ECO:0007669"/>
    <property type="project" value="InterPro"/>
</dbReference>
<dbReference type="Proteomes" id="UP000218334">
    <property type="component" value="Unassembled WGS sequence"/>
</dbReference>